<comment type="caution">
    <text evidence="2">The sequence shown here is derived from an EMBL/GenBank/DDBJ whole genome shotgun (WGS) entry which is preliminary data.</text>
</comment>
<dbReference type="EMBL" id="DTGA01000104">
    <property type="protein sequence ID" value="HGB31139.1"/>
    <property type="molecule type" value="Genomic_DNA"/>
</dbReference>
<accession>A0A7C3SNE6</accession>
<feature type="domain" description="Nuclease associated modular" evidence="1">
    <location>
        <begin position="69"/>
        <end position="85"/>
    </location>
</feature>
<gene>
    <name evidence="2" type="ORF">ENV35_04610</name>
</gene>
<proteinExistence type="predicted"/>
<organism evidence="2">
    <name type="scientific">Dictyoglomus turgidum</name>
    <dbReference type="NCBI Taxonomy" id="513050"/>
    <lineage>
        <taxon>Bacteria</taxon>
        <taxon>Pseudomonadati</taxon>
        <taxon>Dictyoglomota</taxon>
        <taxon>Dictyoglomia</taxon>
        <taxon>Dictyoglomales</taxon>
        <taxon>Dictyoglomaceae</taxon>
        <taxon>Dictyoglomus</taxon>
    </lineage>
</organism>
<dbReference type="Pfam" id="PF07460">
    <property type="entry name" value="NUMOD3"/>
    <property type="match status" value="1"/>
</dbReference>
<dbReference type="InterPro" id="IPR003611">
    <property type="entry name" value="NUMOD3"/>
</dbReference>
<dbReference type="GO" id="GO:0003677">
    <property type="term" value="F:DNA binding"/>
    <property type="evidence" value="ECO:0007669"/>
    <property type="project" value="InterPro"/>
</dbReference>
<sequence length="91" mass="10804">MPKKGYKPTKEHREHLSLSLKEGFKKSRKPTRYWLGKKMPKELMKKLSESHKGFHYGYKFPKGYTPWNKGKKLSEEHKKKMSLARIGGKKK</sequence>
<feature type="domain" description="Nuclease associated modular" evidence="1">
    <location>
        <begin position="4"/>
        <end position="20"/>
    </location>
</feature>
<dbReference type="SMART" id="SM00496">
    <property type="entry name" value="IENR2"/>
    <property type="match status" value="3"/>
</dbReference>
<feature type="domain" description="Nuclease associated modular" evidence="1">
    <location>
        <begin position="35"/>
        <end position="51"/>
    </location>
</feature>
<evidence type="ECO:0000313" key="2">
    <source>
        <dbReference type="EMBL" id="HGB31139.1"/>
    </source>
</evidence>
<reference evidence="2" key="1">
    <citation type="journal article" date="2020" name="mSystems">
        <title>Genome- and Community-Level Interaction Insights into Carbon Utilization and Element Cycling Functions of Hydrothermarchaeota in Hydrothermal Sediment.</title>
        <authorList>
            <person name="Zhou Z."/>
            <person name="Liu Y."/>
            <person name="Xu W."/>
            <person name="Pan J."/>
            <person name="Luo Z.H."/>
            <person name="Li M."/>
        </authorList>
    </citation>
    <scope>NUCLEOTIDE SEQUENCE [LARGE SCALE GENOMIC DNA]</scope>
    <source>
        <strain evidence="2">SpSt-751</strain>
    </source>
</reference>
<name>A0A7C3SNE6_9BACT</name>
<protein>
    <recommendedName>
        <fullName evidence="1">Nuclease associated modular domain-containing protein</fullName>
    </recommendedName>
</protein>
<evidence type="ECO:0000259" key="1">
    <source>
        <dbReference type="SMART" id="SM00496"/>
    </source>
</evidence>
<dbReference type="AlphaFoldDB" id="A0A7C3SNE6"/>